<keyword evidence="6 9" id="KW-0255">Endonuclease</keyword>
<keyword evidence="5 9" id="KW-0479">Metal-binding</keyword>
<accession>A0ABM1I420</accession>
<sequence length="251" mass="28260">MPQFYYAVARGRKPGVYLSWPECNELVSKYPGALYKKFSTQTEAENFICRYSSNASKDGIPITVECEMKNNCKCSSTLQSQLERSKAENSVNINLGSIKSESYTDVYTDGACSLNGYKGARAGIGVWFDAPHLKHLNLAKPVIGRATNNRAEIQAVMMAARQAKKAGIKRLRICTDSKFLINCITKWMPKWKRNGWLTASKNPVINKEELLEMEKELESLQIIWKHVRGHSGVFGNEMADKYARIGLQAYS</sequence>
<dbReference type="SUPFAM" id="SSF55658">
    <property type="entry name" value="L9 N-domain-like"/>
    <property type="match status" value="1"/>
</dbReference>
<evidence type="ECO:0000256" key="8">
    <source>
        <dbReference type="ARBA" id="ARBA00022842"/>
    </source>
</evidence>
<keyword evidence="4 9" id="KW-0540">Nuclease</keyword>
<dbReference type="GeneID" id="107065617"/>
<evidence type="ECO:0000256" key="9">
    <source>
        <dbReference type="PIRNR" id="PIRNR036852"/>
    </source>
</evidence>
<evidence type="ECO:0000259" key="10">
    <source>
        <dbReference type="PROSITE" id="PS50879"/>
    </source>
</evidence>
<dbReference type="PROSITE" id="PS50879">
    <property type="entry name" value="RNASE_H_1"/>
    <property type="match status" value="1"/>
</dbReference>
<name>A0ABM1I420_POLDO</name>
<evidence type="ECO:0000313" key="12">
    <source>
        <dbReference type="RefSeq" id="XP_015174957.1"/>
    </source>
</evidence>
<dbReference type="InterPro" id="IPR037056">
    <property type="entry name" value="RNase_H1_N_sf"/>
</dbReference>
<evidence type="ECO:0000256" key="3">
    <source>
        <dbReference type="ARBA" id="ARBA00005300"/>
    </source>
</evidence>
<comment type="similarity">
    <text evidence="3 9">Belongs to the RNase H family.</text>
</comment>
<organism evidence="11 12">
    <name type="scientific">Polistes dominula</name>
    <name type="common">European paper wasp</name>
    <name type="synonym">Vespa dominula</name>
    <dbReference type="NCBI Taxonomy" id="743375"/>
    <lineage>
        <taxon>Eukaryota</taxon>
        <taxon>Metazoa</taxon>
        <taxon>Ecdysozoa</taxon>
        <taxon>Arthropoda</taxon>
        <taxon>Hexapoda</taxon>
        <taxon>Insecta</taxon>
        <taxon>Pterygota</taxon>
        <taxon>Neoptera</taxon>
        <taxon>Endopterygota</taxon>
        <taxon>Hymenoptera</taxon>
        <taxon>Apocrita</taxon>
        <taxon>Aculeata</taxon>
        <taxon>Vespoidea</taxon>
        <taxon>Vespidae</taxon>
        <taxon>Polistinae</taxon>
        <taxon>Polistini</taxon>
        <taxon>Polistes</taxon>
    </lineage>
</organism>
<evidence type="ECO:0000256" key="2">
    <source>
        <dbReference type="ARBA" id="ARBA00001946"/>
    </source>
</evidence>
<dbReference type="Pfam" id="PF00075">
    <property type="entry name" value="RNase_H"/>
    <property type="match status" value="1"/>
</dbReference>
<dbReference type="PANTHER" id="PTHR10642:SF26">
    <property type="entry name" value="RIBONUCLEASE H1"/>
    <property type="match status" value="1"/>
</dbReference>
<dbReference type="EC" id="3.1.26.4" evidence="9"/>
<evidence type="ECO:0000256" key="4">
    <source>
        <dbReference type="ARBA" id="ARBA00022722"/>
    </source>
</evidence>
<evidence type="ECO:0000256" key="5">
    <source>
        <dbReference type="ARBA" id="ARBA00022723"/>
    </source>
</evidence>
<dbReference type="InterPro" id="IPR002156">
    <property type="entry name" value="RNaseH_domain"/>
</dbReference>
<protein>
    <recommendedName>
        <fullName evidence="9">Ribonuclease H1</fullName>
        <shortName evidence="9">RNase H1</shortName>
        <ecNumber evidence="9">3.1.26.4</ecNumber>
    </recommendedName>
</protein>
<comment type="catalytic activity">
    <reaction evidence="1 9">
        <text>Endonucleolytic cleavage to 5'-phosphomonoester.</text>
        <dbReference type="EC" id="3.1.26.4"/>
    </reaction>
</comment>
<dbReference type="InterPro" id="IPR011320">
    <property type="entry name" value="RNase_H1_N"/>
</dbReference>
<dbReference type="InterPro" id="IPR017067">
    <property type="entry name" value="RNase_H1_euk"/>
</dbReference>
<dbReference type="InterPro" id="IPR009027">
    <property type="entry name" value="Ribosomal_bL9/RNase_H1_N"/>
</dbReference>
<proteinExistence type="inferred from homology"/>
<dbReference type="Gene3D" id="3.30.420.10">
    <property type="entry name" value="Ribonuclease H-like superfamily/Ribonuclease H"/>
    <property type="match status" value="1"/>
</dbReference>
<dbReference type="Pfam" id="PF01693">
    <property type="entry name" value="Cauli_VI"/>
    <property type="match status" value="1"/>
</dbReference>
<keyword evidence="8 9" id="KW-0460">Magnesium</keyword>
<dbReference type="InterPro" id="IPR050092">
    <property type="entry name" value="RNase_H"/>
</dbReference>
<dbReference type="SUPFAM" id="SSF53098">
    <property type="entry name" value="Ribonuclease H-like"/>
    <property type="match status" value="1"/>
</dbReference>
<evidence type="ECO:0000256" key="6">
    <source>
        <dbReference type="ARBA" id="ARBA00022759"/>
    </source>
</evidence>
<reference evidence="12" key="1">
    <citation type="submission" date="2025-08" db="UniProtKB">
        <authorList>
            <consortium name="RefSeq"/>
        </authorList>
    </citation>
    <scope>IDENTIFICATION</scope>
    <source>
        <tissue evidence="12">Whole body</tissue>
    </source>
</reference>
<dbReference type="CDD" id="cd09280">
    <property type="entry name" value="RNase_HI_eukaryote_like"/>
    <property type="match status" value="1"/>
</dbReference>
<feature type="domain" description="RNase H type-1" evidence="10">
    <location>
        <begin position="100"/>
        <end position="248"/>
    </location>
</feature>
<dbReference type="InterPro" id="IPR012337">
    <property type="entry name" value="RNaseH-like_sf"/>
</dbReference>
<keyword evidence="11" id="KW-1185">Reference proteome</keyword>
<gene>
    <name evidence="12" type="primary">LOC107065617</name>
</gene>
<comment type="function">
    <text evidence="9">Endonuclease that specifically degrades the RNA of RNA-DNA hybrids.</text>
</comment>
<evidence type="ECO:0000313" key="11">
    <source>
        <dbReference type="Proteomes" id="UP000694924"/>
    </source>
</evidence>
<comment type="cofactor">
    <cofactor evidence="2 9">
        <name>Mg(2+)</name>
        <dbReference type="ChEBI" id="CHEBI:18420"/>
    </cofactor>
</comment>
<dbReference type="InterPro" id="IPR036397">
    <property type="entry name" value="RNaseH_sf"/>
</dbReference>
<evidence type="ECO:0000256" key="1">
    <source>
        <dbReference type="ARBA" id="ARBA00000077"/>
    </source>
</evidence>
<dbReference type="PIRSF" id="PIRSF036852">
    <property type="entry name" value="Ribonuclease_H1_euk"/>
    <property type="match status" value="1"/>
</dbReference>
<dbReference type="RefSeq" id="XP_015174957.1">
    <property type="nucleotide sequence ID" value="XM_015319471.1"/>
</dbReference>
<evidence type="ECO:0000256" key="7">
    <source>
        <dbReference type="ARBA" id="ARBA00022801"/>
    </source>
</evidence>
<dbReference type="Gene3D" id="3.40.970.10">
    <property type="entry name" value="Ribonuclease H1, N-terminal domain"/>
    <property type="match status" value="1"/>
</dbReference>
<dbReference type="Proteomes" id="UP000694924">
    <property type="component" value="Unplaced"/>
</dbReference>
<keyword evidence="7 9" id="KW-0378">Hydrolase</keyword>
<dbReference type="PANTHER" id="PTHR10642">
    <property type="entry name" value="RIBONUCLEASE H1"/>
    <property type="match status" value="1"/>
</dbReference>